<dbReference type="KEGG" id="lmat:92511511"/>
<reference evidence="4" key="2">
    <citation type="journal article" date="2021" name="Sci. Data">
        <title>Chromosome-scale genome sequencing, assembly and annotation of six genomes from subfamily Leishmaniinae.</title>
        <authorList>
            <person name="Almutairi H."/>
            <person name="Urbaniak M.D."/>
            <person name="Bates M.D."/>
            <person name="Jariyapan N."/>
            <person name="Kwakye-Nuako G."/>
            <person name="Thomaz Soccol V."/>
            <person name="Al-Salem W.S."/>
            <person name="Dillon R.J."/>
            <person name="Bates P.A."/>
            <person name="Gatherer D."/>
        </authorList>
    </citation>
    <scope>NUCLEOTIDE SEQUENCE [LARGE SCALE GENOMIC DNA]</scope>
</reference>
<dbReference type="SUPFAM" id="SSF53474">
    <property type="entry name" value="alpha/beta-Hydrolases"/>
    <property type="match status" value="1"/>
</dbReference>
<feature type="domain" description="Fungal lipase-type" evidence="2">
    <location>
        <begin position="96"/>
        <end position="240"/>
    </location>
</feature>
<dbReference type="InterPro" id="IPR029058">
    <property type="entry name" value="AB_hydrolase_fold"/>
</dbReference>
<sequence length="299" mass="32719">MHGLRPALRSLCVACVVLCVLLASVVVARRPFSYAEAWRAHFFSRATYCKSSDVRSWKCGPACSSVGAIEMKAVMSNFLPGTFGFVGADHVKGQIVVAYRGTNNVQNFLADLNLLQKNYDKSSTCGKRCKVHAGFYDSYKSLRQQTRDNVLRLIQDHPTYEILVTGHSLGGAMAVLAAADLQEHLNRLKCSSACKPVSLYTFGAPRVGNAAFAKWVDALLANGAKYRITHGLDPVVRVPALLCGYAHTTSEVFFRTRSNSSAVKCNDSPGREDSKCSLGMLSLWPDDHLYYMGETSGCK</sequence>
<comment type="caution">
    <text evidence="3">The sequence shown here is derived from an EMBL/GenBank/DDBJ whole genome shotgun (WGS) entry which is preliminary data.</text>
</comment>
<gene>
    <name evidence="3" type="ORF">LSCM1_01381</name>
</gene>
<evidence type="ECO:0000313" key="3">
    <source>
        <dbReference type="EMBL" id="KAG5471304.1"/>
    </source>
</evidence>
<dbReference type="InterPro" id="IPR051218">
    <property type="entry name" value="Sec_MonoDiacylglyc_Lipase"/>
</dbReference>
<dbReference type="OrthoDB" id="257725at2759"/>
<dbReference type="PANTHER" id="PTHR45856:SF25">
    <property type="entry name" value="FUNGAL LIPASE-LIKE DOMAIN-CONTAINING PROTEIN"/>
    <property type="match status" value="1"/>
</dbReference>
<feature type="chain" id="PRO_5033011309" description="Fungal lipase-type domain-containing protein" evidence="1">
    <location>
        <begin position="29"/>
        <end position="299"/>
    </location>
</feature>
<protein>
    <recommendedName>
        <fullName evidence="2">Fungal lipase-type domain-containing protein</fullName>
    </recommendedName>
</protein>
<dbReference type="CDD" id="cd00519">
    <property type="entry name" value="Lipase_3"/>
    <property type="match status" value="1"/>
</dbReference>
<feature type="signal peptide" evidence="1">
    <location>
        <begin position="1"/>
        <end position="28"/>
    </location>
</feature>
<dbReference type="PANTHER" id="PTHR45856">
    <property type="entry name" value="ALPHA/BETA-HYDROLASES SUPERFAMILY PROTEIN"/>
    <property type="match status" value="1"/>
</dbReference>
<dbReference type="AlphaFoldDB" id="A0A836KCH6"/>
<evidence type="ECO:0000259" key="2">
    <source>
        <dbReference type="Pfam" id="PF01764"/>
    </source>
</evidence>
<keyword evidence="4" id="KW-1185">Reference proteome</keyword>
<reference evidence="4" key="1">
    <citation type="journal article" date="2021" name="Microbiol. Resour. Announc.">
        <title>LGAAP: Leishmaniinae Genome Assembly and Annotation Pipeline.</title>
        <authorList>
            <person name="Almutairi H."/>
            <person name="Urbaniak M.D."/>
            <person name="Bates M.D."/>
            <person name="Jariyapan N."/>
            <person name="Kwakye-Nuako G."/>
            <person name="Thomaz-Soccol V."/>
            <person name="Al-Salem W.S."/>
            <person name="Dillon R.J."/>
            <person name="Bates P.A."/>
            <person name="Gatherer D."/>
        </authorList>
    </citation>
    <scope>NUCLEOTIDE SEQUENCE [LARGE SCALE GENOMIC DNA]</scope>
</reference>
<accession>A0A836KCH6</accession>
<dbReference type="GeneID" id="92511511"/>
<dbReference type="Pfam" id="PF01764">
    <property type="entry name" value="Lipase_3"/>
    <property type="match status" value="1"/>
</dbReference>
<dbReference type="RefSeq" id="XP_067176278.1">
    <property type="nucleotide sequence ID" value="XM_067318999.1"/>
</dbReference>
<name>A0A836KCH6_9TRYP</name>
<evidence type="ECO:0000256" key="1">
    <source>
        <dbReference type="SAM" id="SignalP"/>
    </source>
</evidence>
<keyword evidence="1" id="KW-0732">Signal</keyword>
<dbReference type="GO" id="GO:0006629">
    <property type="term" value="P:lipid metabolic process"/>
    <property type="evidence" value="ECO:0007669"/>
    <property type="project" value="InterPro"/>
</dbReference>
<dbReference type="InterPro" id="IPR002921">
    <property type="entry name" value="Fungal_lipase-type"/>
</dbReference>
<organism evidence="3 4">
    <name type="scientific">Leishmania martiniquensis</name>
    <dbReference type="NCBI Taxonomy" id="1580590"/>
    <lineage>
        <taxon>Eukaryota</taxon>
        <taxon>Discoba</taxon>
        <taxon>Euglenozoa</taxon>
        <taxon>Kinetoplastea</taxon>
        <taxon>Metakinetoplastina</taxon>
        <taxon>Trypanosomatida</taxon>
        <taxon>Trypanosomatidae</taxon>
        <taxon>Leishmaniinae</taxon>
        <taxon>Leishmania</taxon>
    </lineage>
</organism>
<evidence type="ECO:0000313" key="4">
    <source>
        <dbReference type="Proteomes" id="UP000673552"/>
    </source>
</evidence>
<dbReference type="Gene3D" id="3.40.50.1820">
    <property type="entry name" value="alpha/beta hydrolase"/>
    <property type="match status" value="1"/>
</dbReference>
<dbReference type="Proteomes" id="UP000673552">
    <property type="component" value="Unassembled WGS sequence"/>
</dbReference>
<dbReference type="EMBL" id="JAFEUZ010000031">
    <property type="protein sequence ID" value="KAG5471304.1"/>
    <property type="molecule type" value="Genomic_DNA"/>
</dbReference>
<proteinExistence type="predicted"/>